<sequence length="120" mass="14052">MNNEQKDIWKSFCHLSRLDLLTHIDDMEENITKMKIHIQIFLYHACLMTGRWANKPKFYILLYLPDSIRRFGPAILIITEKFSSYNGIIHTSLVQSNCLSPGRDLAISFSNYQVLRFLVS</sequence>
<dbReference type="VEuPathDB" id="FungiDB:VP01_14292g1"/>
<proteinExistence type="predicted"/>
<dbReference type="OrthoDB" id="2506088at2759"/>
<feature type="non-terminal residue" evidence="1">
    <location>
        <position position="120"/>
    </location>
</feature>
<comment type="caution">
    <text evidence="1">The sequence shown here is derived from an EMBL/GenBank/DDBJ whole genome shotgun (WGS) entry which is preliminary data.</text>
</comment>
<evidence type="ECO:0000313" key="1">
    <source>
        <dbReference type="EMBL" id="KNZ61270.1"/>
    </source>
</evidence>
<dbReference type="Proteomes" id="UP000037035">
    <property type="component" value="Unassembled WGS sequence"/>
</dbReference>
<gene>
    <name evidence="1" type="ORF">VP01_14292g1</name>
</gene>
<dbReference type="STRING" id="27349.A0A0L6VMB5"/>
<dbReference type="PANTHER" id="PTHR31912:SF34">
    <property type="entry name" value="NOTOCHORD-RELATED PROTEIN"/>
    <property type="match status" value="1"/>
</dbReference>
<protein>
    <submittedName>
        <fullName evidence="1">Uncharacterized protein</fullName>
    </submittedName>
</protein>
<organism evidence="1 2">
    <name type="scientific">Puccinia sorghi</name>
    <dbReference type="NCBI Taxonomy" id="27349"/>
    <lineage>
        <taxon>Eukaryota</taxon>
        <taxon>Fungi</taxon>
        <taxon>Dikarya</taxon>
        <taxon>Basidiomycota</taxon>
        <taxon>Pucciniomycotina</taxon>
        <taxon>Pucciniomycetes</taxon>
        <taxon>Pucciniales</taxon>
        <taxon>Pucciniaceae</taxon>
        <taxon>Puccinia</taxon>
    </lineage>
</organism>
<dbReference type="EMBL" id="LAVV01004768">
    <property type="protein sequence ID" value="KNZ61270.1"/>
    <property type="molecule type" value="Genomic_DNA"/>
</dbReference>
<keyword evidence="2" id="KW-1185">Reference proteome</keyword>
<dbReference type="AlphaFoldDB" id="A0A0L6VMB5"/>
<evidence type="ECO:0000313" key="2">
    <source>
        <dbReference type="Proteomes" id="UP000037035"/>
    </source>
</evidence>
<name>A0A0L6VMB5_9BASI</name>
<dbReference type="PANTHER" id="PTHR31912">
    <property type="entry name" value="IP13529P"/>
    <property type="match status" value="1"/>
</dbReference>
<reference evidence="1 2" key="1">
    <citation type="submission" date="2015-08" db="EMBL/GenBank/DDBJ databases">
        <title>Next Generation Sequencing and Analysis of the Genome of Puccinia sorghi L Schw, the Causal Agent of Maize Common Rust.</title>
        <authorList>
            <person name="Rochi L."/>
            <person name="Burguener G."/>
            <person name="Darino M."/>
            <person name="Turjanski A."/>
            <person name="Kreff E."/>
            <person name="Dieguez M.J."/>
            <person name="Sacco F."/>
        </authorList>
    </citation>
    <scope>NUCLEOTIDE SEQUENCE [LARGE SCALE GENOMIC DNA]</scope>
    <source>
        <strain evidence="1 2">RO10H11247</strain>
    </source>
</reference>
<accession>A0A0L6VMB5</accession>